<reference evidence="13 14" key="1">
    <citation type="submission" date="2015-09" db="EMBL/GenBank/DDBJ databases">
        <title>Draft genome sequence of Alicyclobacillus ferrooxydans DSM 22381.</title>
        <authorList>
            <person name="Hemp J."/>
        </authorList>
    </citation>
    <scope>NUCLEOTIDE SEQUENCE [LARGE SCALE GENOMIC DNA]</scope>
    <source>
        <strain evidence="13 14">TC-34</strain>
    </source>
</reference>
<dbReference type="EMBL" id="LJCO01000103">
    <property type="protein sequence ID" value="KPV39821.1"/>
    <property type="molecule type" value="Genomic_DNA"/>
</dbReference>
<dbReference type="InterPro" id="IPR036169">
    <property type="entry name" value="DXPR_C_sf"/>
</dbReference>
<evidence type="ECO:0000259" key="10">
    <source>
        <dbReference type="Pfam" id="PF02670"/>
    </source>
</evidence>
<dbReference type="GO" id="GO:0070402">
    <property type="term" value="F:NADPH binding"/>
    <property type="evidence" value="ECO:0007669"/>
    <property type="project" value="InterPro"/>
</dbReference>
<evidence type="ECO:0000313" key="13">
    <source>
        <dbReference type="EMBL" id="KPV39821.1"/>
    </source>
</evidence>
<keyword evidence="4 9" id="KW-0521">NADP</keyword>
<feature type="binding site" evidence="9">
    <location>
        <position position="12"/>
    </location>
    <ligand>
        <name>NADPH</name>
        <dbReference type="ChEBI" id="CHEBI:57783"/>
    </ligand>
</feature>
<evidence type="ECO:0000259" key="12">
    <source>
        <dbReference type="Pfam" id="PF13288"/>
    </source>
</evidence>
<feature type="binding site" evidence="9">
    <location>
        <position position="152"/>
    </location>
    <ligand>
        <name>1-deoxy-D-xylulose 5-phosphate</name>
        <dbReference type="ChEBI" id="CHEBI:57792"/>
    </ligand>
</feature>
<dbReference type="Gene3D" id="1.10.1740.10">
    <property type="match status" value="1"/>
</dbReference>
<dbReference type="SUPFAM" id="SSF51735">
    <property type="entry name" value="NAD(P)-binding Rossmann-fold domains"/>
    <property type="match status" value="1"/>
</dbReference>
<dbReference type="GO" id="GO:0016853">
    <property type="term" value="F:isomerase activity"/>
    <property type="evidence" value="ECO:0007669"/>
    <property type="project" value="UniProtKB-KW"/>
</dbReference>
<keyword evidence="7 9" id="KW-0414">Isoprene biosynthesis</keyword>
<evidence type="ECO:0000256" key="1">
    <source>
        <dbReference type="ARBA" id="ARBA00005094"/>
    </source>
</evidence>
<evidence type="ECO:0000256" key="9">
    <source>
        <dbReference type="HAMAP-Rule" id="MF_00183"/>
    </source>
</evidence>
<dbReference type="InterPro" id="IPR036291">
    <property type="entry name" value="NAD(P)-bd_dom_sf"/>
</dbReference>
<dbReference type="EC" id="1.1.1.267" evidence="9"/>
<dbReference type="FunFam" id="3.40.50.720:FF:000045">
    <property type="entry name" value="1-deoxy-D-xylulose 5-phosphate reductoisomerase"/>
    <property type="match status" value="1"/>
</dbReference>
<feature type="binding site" evidence="9">
    <location>
        <position position="214"/>
    </location>
    <ligand>
        <name>1-deoxy-D-xylulose 5-phosphate</name>
        <dbReference type="ChEBI" id="CHEBI:57792"/>
    </ligand>
</feature>
<keyword evidence="14" id="KW-1185">Reference proteome</keyword>
<feature type="binding site" evidence="9">
    <location>
        <position position="219"/>
    </location>
    <ligand>
        <name>1-deoxy-D-xylulose 5-phosphate</name>
        <dbReference type="ChEBI" id="CHEBI:57792"/>
    </ligand>
</feature>
<evidence type="ECO:0000256" key="3">
    <source>
        <dbReference type="ARBA" id="ARBA00022723"/>
    </source>
</evidence>
<dbReference type="HAMAP" id="MF_00183">
    <property type="entry name" value="DXP_reductoisom"/>
    <property type="match status" value="1"/>
</dbReference>
<dbReference type="InterPro" id="IPR013512">
    <property type="entry name" value="DXP_reductoisomerase_N"/>
</dbReference>
<keyword evidence="3 9" id="KW-0479">Metal-binding</keyword>
<feature type="binding site" evidence="9">
    <location>
        <position position="39"/>
    </location>
    <ligand>
        <name>NADPH</name>
        <dbReference type="ChEBI" id="CHEBI:57783"/>
    </ligand>
</feature>
<feature type="binding site" evidence="9">
    <location>
        <position position="178"/>
    </location>
    <ligand>
        <name>1-deoxy-D-xylulose 5-phosphate</name>
        <dbReference type="ChEBI" id="CHEBI:57792"/>
    </ligand>
</feature>
<dbReference type="Gene3D" id="3.40.50.720">
    <property type="entry name" value="NAD(P)-binding Rossmann-like Domain"/>
    <property type="match status" value="1"/>
</dbReference>
<dbReference type="PANTHER" id="PTHR30525">
    <property type="entry name" value="1-DEOXY-D-XYLULOSE 5-PHOSPHATE REDUCTOISOMERASE"/>
    <property type="match status" value="1"/>
</dbReference>
<dbReference type="NCBIfam" id="NF009114">
    <property type="entry name" value="PRK12464.1"/>
    <property type="match status" value="1"/>
</dbReference>
<feature type="binding site" evidence="9">
    <location>
        <position position="125"/>
    </location>
    <ligand>
        <name>1-deoxy-D-xylulose 5-phosphate</name>
        <dbReference type="ChEBI" id="CHEBI:57792"/>
    </ligand>
</feature>
<comment type="caution">
    <text evidence="13">The sequence shown here is derived from an EMBL/GenBank/DDBJ whole genome shotgun (WGS) entry which is preliminary data.</text>
</comment>
<dbReference type="GO" id="GO:0030145">
    <property type="term" value="F:manganese ion binding"/>
    <property type="evidence" value="ECO:0007669"/>
    <property type="project" value="TreeGrafter"/>
</dbReference>
<dbReference type="PIRSF" id="PIRSF006205">
    <property type="entry name" value="Dxp_reductismrs"/>
    <property type="match status" value="1"/>
</dbReference>
<feature type="binding site" evidence="9">
    <location>
        <position position="152"/>
    </location>
    <ligand>
        <name>Mn(2+)</name>
        <dbReference type="ChEBI" id="CHEBI:29035"/>
    </ligand>
</feature>
<keyword evidence="13" id="KW-0413">Isomerase</keyword>
<dbReference type="Proteomes" id="UP000050482">
    <property type="component" value="Unassembled WGS sequence"/>
</dbReference>
<dbReference type="UniPathway" id="UPA00056">
    <property type="reaction ID" value="UER00092"/>
</dbReference>
<gene>
    <name evidence="9" type="primary">dxr</name>
    <name evidence="13" type="ORF">AN477_22280</name>
</gene>
<evidence type="ECO:0000256" key="5">
    <source>
        <dbReference type="ARBA" id="ARBA00023002"/>
    </source>
</evidence>
<evidence type="ECO:0000256" key="6">
    <source>
        <dbReference type="ARBA" id="ARBA00023211"/>
    </source>
</evidence>
<feature type="binding site" evidence="9">
    <location>
        <position position="37"/>
    </location>
    <ligand>
        <name>NADPH</name>
        <dbReference type="ChEBI" id="CHEBI:57783"/>
    </ligand>
</feature>
<feature type="domain" description="DXP reductoisomerase C-terminal" evidence="12">
    <location>
        <begin position="263"/>
        <end position="378"/>
    </location>
</feature>
<evidence type="ECO:0000256" key="2">
    <source>
        <dbReference type="ARBA" id="ARBA00006825"/>
    </source>
</evidence>
<organism evidence="13 14">
    <name type="scientific">Alicyclobacillus ferrooxydans</name>
    <dbReference type="NCBI Taxonomy" id="471514"/>
    <lineage>
        <taxon>Bacteria</taxon>
        <taxon>Bacillati</taxon>
        <taxon>Bacillota</taxon>
        <taxon>Bacilli</taxon>
        <taxon>Bacillales</taxon>
        <taxon>Alicyclobacillaceae</taxon>
        <taxon>Alicyclobacillus</taxon>
    </lineage>
</organism>
<dbReference type="InterPro" id="IPR003821">
    <property type="entry name" value="DXP_reductoisomerase"/>
</dbReference>
<accession>A0A0N8PMW0</accession>
<feature type="domain" description="1-deoxy-D-xylulose 5-phosphate reductoisomerase N-terminal" evidence="10">
    <location>
        <begin position="5"/>
        <end position="132"/>
    </location>
</feature>
<dbReference type="PANTHER" id="PTHR30525:SF0">
    <property type="entry name" value="1-DEOXY-D-XYLULOSE 5-PHOSPHATE REDUCTOISOMERASE, CHLOROPLASTIC"/>
    <property type="match status" value="1"/>
</dbReference>
<dbReference type="Pfam" id="PF02670">
    <property type="entry name" value="DXP_reductoisom"/>
    <property type="match status" value="1"/>
</dbReference>
<dbReference type="InterPro" id="IPR026877">
    <property type="entry name" value="DXPR_C"/>
</dbReference>
<feature type="binding site" evidence="9">
    <location>
        <position position="201"/>
    </location>
    <ligand>
        <name>1-deoxy-D-xylulose 5-phosphate</name>
        <dbReference type="ChEBI" id="CHEBI:57792"/>
    </ligand>
</feature>
<dbReference type="OrthoDB" id="9806546at2"/>
<feature type="binding site" evidence="9">
    <location>
        <position position="223"/>
    </location>
    <ligand>
        <name>Mn(2+)</name>
        <dbReference type="ChEBI" id="CHEBI:29035"/>
    </ligand>
</feature>
<comment type="function">
    <text evidence="9">Catalyzes the NADPH-dependent rearrangement and reduction of 1-deoxy-D-xylulose-5-phosphate (DXP) to 2-C-methyl-D-erythritol 4-phosphate (MEP).</text>
</comment>
<keyword evidence="9" id="KW-0460">Magnesium</keyword>
<name>A0A0N8PMW0_9BACL</name>
<feature type="domain" description="1-deoxy-D-xylulose 5-phosphate reductoisomerase C-terminal" evidence="11">
    <location>
        <begin position="146"/>
        <end position="231"/>
    </location>
</feature>
<dbReference type="NCBIfam" id="TIGR00243">
    <property type="entry name" value="Dxr"/>
    <property type="match status" value="1"/>
</dbReference>
<dbReference type="STRING" id="471514.AN477_22280"/>
<dbReference type="SUPFAM" id="SSF69055">
    <property type="entry name" value="1-deoxy-D-xylulose-5-phosphate reductoisomerase, C-terminal domain"/>
    <property type="match status" value="1"/>
</dbReference>
<feature type="binding site" evidence="9">
    <location>
        <position position="223"/>
    </location>
    <ligand>
        <name>1-deoxy-D-xylulose 5-phosphate</name>
        <dbReference type="ChEBI" id="CHEBI:57792"/>
    </ligand>
</feature>
<evidence type="ECO:0000256" key="4">
    <source>
        <dbReference type="ARBA" id="ARBA00022857"/>
    </source>
</evidence>
<feature type="binding site" evidence="9">
    <location>
        <position position="151"/>
    </location>
    <ligand>
        <name>1-deoxy-D-xylulose 5-phosphate</name>
        <dbReference type="ChEBI" id="CHEBI:57792"/>
    </ligand>
</feature>
<dbReference type="RefSeq" id="WP_054971388.1">
    <property type="nucleotide sequence ID" value="NZ_LJCO01000103.1"/>
</dbReference>
<proteinExistence type="inferred from homology"/>
<feature type="binding site" evidence="9">
    <location>
        <position position="124"/>
    </location>
    <ligand>
        <name>NADPH</name>
        <dbReference type="ChEBI" id="CHEBI:57783"/>
    </ligand>
</feature>
<dbReference type="SUPFAM" id="SSF55347">
    <property type="entry name" value="Glyceraldehyde-3-phosphate dehydrogenase-like, C-terminal domain"/>
    <property type="match status" value="1"/>
</dbReference>
<feature type="binding site" evidence="9">
    <location>
        <position position="220"/>
    </location>
    <ligand>
        <name>1-deoxy-D-xylulose 5-phosphate</name>
        <dbReference type="ChEBI" id="CHEBI:57792"/>
    </ligand>
</feature>
<sequence length="392" mass="42112">MATSITVLGSTGVIGRLTLEVLRDLGDRFEVRALTAGQNVDLLIDQIVATRPAYVAVGDETARKSLSERLPSEFRHMEIGVGTEGLVTAAKLSADVVVSAVVGAVGLLPTWAAVDRGATVALANKETLVAGGDLIMPRVTAQGSSILPLDSEHSAIFQCLASRGSLVGSVRKLLVTASGGPFRTWDEAQLENVTVADALRHPTWNMGRKITIDSATLMNKGLEVIEAHHLFQTPYDSIEVVVHPQSIIHSMVEFVDGSIIAQLGPPDMRLPIQYALTYPERVKRQTSSLNFAELSRLSFEAPDVSRFPALRLAYEVGRAGGYAPCVLNAANEVAVGAFLEGKLPFTAISKVVEQALEEHEQGMPGSIEDVVEMDGVARLLTQAILKEGRWRD</sequence>
<comment type="pathway">
    <text evidence="1 9">Isoprenoid biosynthesis; isopentenyl diphosphate biosynthesis via DXP pathway; isopentenyl diphosphate from 1-deoxy-D-xylulose 5-phosphate: step 1/6.</text>
</comment>
<comment type="catalytic activity">
    <reaction evidence="8">
        <text>2-C-methyl-D-erythritol 4-phosphate + NADP(+) = 1-deoxy-D-xylulose 5-phosphate + NADPH + H(+)</text>
        <dbReference type="Rhea" id="RHEA:13717"/>
        <dbReference type="ChEBI" id="CHEBI:15378"/>
        <dbReference type="ChEBI" id="CHEBI:57783"/>
        <dbReference type="ChEBI" id="CHEBI:57792"/>
        <dbReference type="ChEBI" id="CHEBI:58262"/>
        <dbReference type="ChEBI" id="CHEBI:58349"/>
        <dbReference type="EC" id="1.1.1.267"/>
    </reaction>
    <physiologicalReaction direction="right-to-left" evidence="8">
        <dbReference type="Rhea" id="RHEA:13719"/>
    </physiologicalReaction>
</comment>
<evidence type="ECO:0000256" key="7">
    <source>
        <dbReference type="ARBA" id="ARBA00023229"/>
    </source>
</evidence>
<comment type="cofactor">
    <cofactor evidence="9">
        <name>Mg(2+)</name>
        <dbReference type="ChEBI" id="CHEBI:18420"/>
    </cofactor>
    <cofactor evidence="9">
        <name>Mn(2+)</name>
        <dbReference type="ChEBI" id="CHEBI:29035"/>
    </cofactor>
</comment>
<feature type="binding site" evidence="9">
    <location>
        <position position="11"/>
    </location>
    <ligand>
        <name>NADPH</name>
        <dbReference type="ChEBI" id="CHEBI:57783"/>
    </ligand>
</feature>
<feature type="binding site" evidence="9">
    <location>
        <position position="126"/>
    </location>
    <ligand>
        <name>NADPH</name>
        <dbReference type="ChEBI" id="CHEBI:57783"/>
    </ligand>
</feature>
<dbReference type="GO" id="GO:0030604">
    <property type="term" value="F:1-deoxy-D-xylulose-5-phosphate reductoisomerase activity"/>
    <property type="evidence" value="ECO:0007669"/>
    <property type="project" value="UniProtKB-UniRule"/>
</dbReference>
<dbReference type="Pfam" id="PF13288">
    <property type="entry name" value="DXPR_C"/>
    <property type="match status" value="1"/>
</dbReference>
<feature type="binding site" evidence="9">
    <location>
        <position position="150"/>
    </location>
    <ligand>
        <name>Mn(2+)</name>
        <dbReference type="ChEBI" id="CHEBI:29035"/>
    </ligand>
</feature>
<dbReference type="AlphaFoldDB" id="A0A0N8PMW0"/>
<dbReference type="InterPro" id="IPR013644">
    <property type="entry name" value="DXP_reductoisomerase_C"/>
</dbReference>
<evidence type="ECO:0000256" key="8">
    <source>
        <dbReference type="ARBA" id="ARBA00048543"/>
    </source>
</evidence>
<evidence type="ECO:0000259" key="11">
    <source>
        <dbReference type="Pfam" id="PF08436"/>
    </source>
</evidence>
<comment type="caution">
    <text evidence="9">Lacks conserved residue(s) required for the propagation of feature annotation.</text>
</comment>
<feature type="binding site" evidence="9">
    <location>
        <position position="207"/>
    </location>
    <ligand>
        <name>NADPH</name>
        <dbReference type="ChEBI" id="CHEBI:57783"/>
    </ligand>
</feature>
<protein>
    <recommendedName>
        <fullName evidence="9">1-deoxy-D-xylulose 5-phosphate reductoisomerase</fullName>
        <shortName evidence="9">DXP reductoisomerase</shortName>
        <ecNumber evidence="9">1.1.1.267</ecNumber>
    </recommendedName>
    <alternativeName>
        <fullName evidence="9">1-deoxyxylulose-5-phosphate reductoisomerase</fullName>
    </alternativeName>
    <alternativeName>
        <fullName evidence="9">2-C-methyl-D-erythritol 4-phosphate synthase</fullName>
    </alternativeName>
</protein>
<dbReference type="Pfam" id="PF08436">
    <property type="entry name" value="DXP_redisom_C"/>
    <property type="match status" value="1"/>
</dbReference>
<dbReference type="PATRIC" id="fig|471514.4.peg.1268"/>
<dbReference type="GO" id="GO:0051484">
    <property type="term" value="P:isopentenyl diphosphate biosynthetic process, methylerythritol 4-phosphate pathway involved in terpenoid biosynthetic process"/>
    <property type="evidence" value="ECO:0007669"/>
    <property type="project" value="TreeGrafter"/>
</dbReference>
<evidence type="ECO:0000313" key="14">
    <source>
        <dbReference type="Proteomes" id="UP000050482"/>
    </source>
</evidence>
<keyword evidence="5 9" id="KW-0560">Oxidoreductase</keyword>
<feature type="binding site" evidence="9">
    <location>
        <position position="14"/>
    </location>
    <ligand>
        <name>NADPH</name>
        <dbReference type="ChEBI" id="CHEBI:57783"/>
    </ligand>
</feature>
<comment type="similarity">
    <text evidence="2 9">Belongs to the DXR family.</text>
</comment>
<keyword evidence="6 9" id="KW-0464">Manganese</keyword>